<feature type="transmembrane region" description="Helical" evidence="1">
    <location>
        <begin position="35"/>
        <end position="56"/>
    </location>
</feature>
<dbReference type="Proteomes" id="UP000217785">
    <property type="component" value="Unassembled WGS sequence"/>
</dbReference>
<feature type="transmembrane region" description="Helical" evidence="1">
    <location>
        <begin position="161"/>
        <end position="179"/>
    </location>
</feature>
<evidence type="ECO:0000313" key="3">
    <source>
        <dbReference type="EMBL" id="GAX91671.1"/>
    </source>
</evidence>
<evidence type="ECO:0000256" key="1">
    <source>
        <dbReference type="SAM" id="Phobius"/>
    </source>
</evidence>
<keyword evidence="1" id="KW-0472">Membrane</keyword>
<feature type="transmembrane region" description="Helical" evidence="1">
    <location>
        <begin position="91"/>
        <end position="109"/>
    </location>
</feature>
<feature type="transmembrane region" description="Helical" evidence="1">
    <location>
        <begin position="62"/>
        <end position="79"/>
    </location>
</feature>
<accession>A0A292YRX7</accession>
<sequence>MLMIAIALISIGVMAGYTAYLTFRHKQKLTCMAAMMVAMTASMMSSILLGTVLGIYTNGQMLIPTVLAVSAGLAVGYVTGRPVSLMAAMDGMVSGVMGGMMGAMLGVMVRLQSPMVVIAFVNLIYFIVMVLLVKLIHEEVGTTERAGNQFAERTTVTSSKLKWYIVPLTFILLILGAKASETGALSIENLFGNTIVSTKTESPGEVKEKNGFQIVDVIVKKDGYSPEEIKVKAGVPVKIHFKKDYEGGCLSYVLIKDFDITQKLQTGTTTIEINPKTSGTYKFTCGMEMYEGTIIAQ</sequence>
<dbReference type="EMBL" id="BDUF01000106">
    <property type="protein sequence ID" value="GAX91671.1"/>
    <property type="molecule type" value="Genomic_DNA"/>
</dbReference>
<organism evidence="3 4">
    <name type="scientific">Effusibacillus lacus</name>
    <dbReference type="NCBI Taxonomy" id="1348429"/>
    <lineage>
        <taxon>Bacteria</taxon>
        <taxon>Bacillati</taxon>
        <taxon>Bacillota</taxon>
        <taxon>Bacilli</taxon>
        <taxon>Bacillales</taxon>
        <taxon>Alicyclobacillaceae</taxon>
        <taxon>Effusibacillus</taxon>
    </lineage>
</organism>
<protein>
    <recommendedName>
        <fullName evidence="2">EfeO-type cupredoxin-like domain-containing protein</fullName>
    </recommendedName>
</protein>
<proteinExistence type="predicted"/>
<dbReference type="InterPro" id="IPR008972">
    <property type="entry name" value="Cupredoxin"/>
</dbReference>
<name>A0A292YRX7_9BACL</name>
<feature type="transmembrane region" description="Helical" evidence="1">
    <location>
        <begin position="6"/>
        <end position="23"/>
    </location>
</feature>
<keyword evidence="4" id="KW-1185">Reference proteome</keyword>
<evidence type="ECO:0000259" key="2">
    <source>
        <dbReference type="Pfam" id="PF13473"/>
    </source>
</evidence>
<feature type="transmembrane region" description="Helical" evidence="1">
    <location>
        <begin position="115"/>
        <end position="136"/>
    </location>
</feature>
<gene>
    <name evidence="3" type="ORF">EFBL_3361</name>
</gene>
<evidence type="ECO:0000313" key="4">
    <source>
        <dbReference type="Proteomes" id="UP000217785"/>
    </source>
</evidence>
<dbReference type="SUPFAM" id="SSF49503">
    <property type="entry name" value="Cupredoxins"/>
    <property type="match status" value="1"/>
</dbReference>
<comment type="caution">
    <text evidence="3">The sequence shown here is derived from an EMBL/GenBank/DDBJ whole genome shotgun (WGS) entry which is preliminary data.</text>
</comment>
<dbReference type="AlphaFoldDB" id="A0A292YRX7"/>
<dbReference type="Pfam" id="PF13473">
    <property type="entry name" value="Cupredoxin_1"/>
    <property type="match status" value="1"/>
</dbReference>
<dbReference type="InterPro" id="IPR028096">
    <property type="entry name" value="EfeO_Cupredoxin"/>
</dbReference>
<feature type="domain" description="EfeO-type cupredoxin-like" evidence="2">
    <location>
        <begin position="209"/>
        <end position="296"/>
    </location>
</feature>
<dbReference type="Gene3D" id="2.60.40.420">
    <property type="entry name" value="Cupredoxins - blue copper proteins"/>
    <property type="match status" value="1"/>
</dbReference>
<reference evidence="4" key="1">
    <citation type="submission" date="2017-07" db="EMBL/GenBank/DDBJ databases">
        <title>Draft genome sequence of Effusibacillus lacus strain skLN1.</title>
        <authorList>
            <person name="Watanabe M."/>
            <person name="Kojima H."/>
            <person name="Fukui M."/>
        </authorList>
    </citation>
    <scope>NUCLEOTIDE SEQUENCE [LARGE SCALE GENOMIC DNA]</scope>
    <source>
        <strain evidence="4">skLN1</strain>
    </source>
</reference>
<keyword evidence="1" id="KW-0812">Transmembrane</keyword>
<keyword evidence="1" id="KW-1133">Transmembrane helix</keyword>